<dbReference type="AlphaFoldDB" id="A0A8J5RZP9"/>
<evidence type="ECO:0000256" key="1">
    <source>
        <dbReference type="SAM" id="MobiDB-lite"/>
    </source>
</evidence>
<reference evidence="2" key="2">
    <citation type="submission" date="2021-02" db="EMBL/GenBank/DDBJ databases">
        <authorList>
            <person name="Kimball J.A."/>
            <person name="Haas M.W."/>
            <person name="Macchietto M."/>
            <person name="Kono T."/>
            <person name="Duquette J."/>
            <person name="Shao M."/>
        </authorList>
    </citation>
    <scope>NUCLEOTIDE SEQUENCE</scope>
    <source>
        <tissue evidence="2">Fresh leaf tissue</tissue>
    </source>
</reference>
<gene>
    <name evidence="2" type="ORF">GUJ93_ZPchr0008g12633</name>
</gene>
<proteinExistence type="predicted"/>
<feature type="compositionally biased region" description="Pro residues" evidence="1">
    <location>
        <begin position="58"/>
        <end position="70"/>
    </location>
</feature>
<comment type="caution">
    <text evidence="2">The sequence shown here is derived from an EMBL/GenBank/DDBJ whole genome shotgun (WGS) entry which is preliminary data.</text>
</comment>
<protein>
    <submittedName>
        <fullName evidence="2">Uncharacterized protein</fullName>
    </submittedName>
</protein>
<feature type="compositionally biased region" description="Low complexity" evidence="1">
    <location>
        <begin position="21"/>
        <end position="43"/>
    </location>
</feature>
<reference evidence="2" key="1">
    <citation type="journal article" date="2021" name="bioRxiv">
        <title>Whole Genome Assembly and Annotation of Northern Wild Rice, Zizania palustris L., Supports a Whole Genome Duplication in the Zizania Genus.</title>
        <authorList>
            <person name="Haas M."/>
            <person name="Kono T."/>
            <person name="Macchietto M."/>
            <person name="Millas R."/>
            <person name="McGilp L."/>
            <person name="Shao M."/>
            <person name="Duquette J."/>
            <person name="Hirsch C.N."/>
            <person name="Kimball J."/>
        </authorList>
    </citation>
    <scope>NUCLEOTIDE SEQUENCE</scope>
    <source>
        <tissue evidence="2">Fresh leaf tissue</tissue>
    </source>
</reference>
<organism evidence="2 3">
    <name type="scientific">Zizania palustris</name>
    <name type="common">Northern wild rice</name>
    <dbReference type="NCBI Taxonomy" id="103762"/>
    <lineage>
        <taxon>Eukaryota</taxon>
        <taxon>Viridiplantae</taxon>
        <taxon>Streptophyta</taxon>
        <taxon>Embryophyta</taxon>
        <taxon>Tracheophyta</taxon>
        <taxon>Spermatophyta</taxon>
        <taxon>Magnoliopsida</taxon>
        <taxon>Liliopsida</taxon>
        <taxon>Poales</taxon>
        <taxon>Poaceae</taxon>
        <taxon>BOP clade</taxon>
        <taxon>Oryzoideae</taxon>
        <taxon>Oryzeae</taxon>
        <taxon>Zizaniinae</taxon>
        <taxon>Zizania</taxon>
    </lineage>
</organism>
<evidence type="ECO:0000313" key="3">
    <source>
        <dbReference type="Proteomes" id="UP000729402"/>
    </source>
</evidence>
<accession>A0A8J5RZP9</accession>
<name>A0A8J5RZP9_ZIZPA</name>
<dbReference type="EMBL" id="JAAALK010000290">
    <property type="protein sequence ID" value="KAG8047991.1"/>
    <property type="molecule type" value="Genomic_DNA"/>
</dbReference>
<feature type="region of interest" description="Disordered" evidence="1">
    <location>
        <begin position="1"/>
        <end position="74"/>
    </location>
</feature>
<keyword evidence="3" id="KW-1185">Reference proteome</keyword>
<evidence type="ECO:0000313" key="2">
    <source>
        <dbReference type="EMBL" id="KAG8047991.1"/>
    </source>
</evidence>
<sequence length="115" mass="12291">MRPGVAPPPRAPRAVPPAPLASCRPRPPTARATRSHAASSLRLAHSEHLLPRLLPRPATSPPPSALPAPNPVGWRVHFAPSPPCSERRRVERLSPSAVPAPSPVVGLHKIWQLPC</sequence>
<dbReference type="Proteomes" id="UP000729402">
    <property type="component" value="Unassembled WGS sequence"/>
</dbReference>
<feature type="compositionally biased region" description="Pro residues" evidence="1">
    <location>
        <begin position="1"/>
        <end position="19"/>
    </location>
</feature>